<reference evidence="1 2" key="1">
    <citation type="journal article" date="2019" name="Nat. Ecol. Evol.">
        <title>Megaphylogeny resolves global patterns of mushroom evolution.</title>
        <authorList>
            <person name="Varga T."/>
            <person name="Krizsan K."/>
            <person name="Foldi C."/>
            <person name="Dima B."/>
            <person name="Sanchez-Garcia M."/>
            <person name="Sanchez-Ramirez S."/>
            <person name="Szollosi G.J."/>
            <person name="Szarkandi J.G."/>
            <person name="Papp V."/>
            <person name="Albert L."/>
            <person name="Andreopoulos W."/>
            <person name="Angelini C."/>
            <person name="Antonin V."/>
            <person name="Barry K.W."/>
            <person name="Bougher N.L."/>
            <person name="Buchanan P."/>
            <person name="Buyck B."/>
            <person name="Bense V."/>
            <person name="Catcheside P."/>
            <person name="Chovatia M."/>
            <person name="Cooper J."/>
            <person name="Damon W."/>
            <person name="Desjardin D."/>
            <person name="Finy P."/>
            <person name="Geml J."/>
            <person name="Haridas S."/>
            <person name="Hughes K."/>
            <person name="Justo A."/>
            <person name="Karasinski D."/>
            <person name="Kautmanova I."/>
            <person name="Kiss B."/>
            <person name="Kocsube S."/>
            <person name="Kotiranta H."/>
            <person name="LaButti K.M."/>
            <person name="Lechner B.E."/>
            <person name="Liimatainen K."/>
            <person name="Lipzen A."/>
            <person name="Lukacs Z."/>
            <person name="Mihaltcheva S."/>
            <person name="Morgado L.N."/>
            <person name="Niskanen T."/>
            <person name="Noordeloos M.E."/>
            <person name="Ohm R.A."/>
            <person name="Ortiz-Santana B."/>
            <person name="Ovrebo C."/>
            <person name="Racz N."/>
            <person name="Riley R."/>
            <person name="Savchenko A."/>
            <person name="Shiryaev A."/>
            <person name="Soop K."/>
            <person name="Spirin V."/>
            <person name="Szebenyi C."/>
            <person name="Tomsovsky M."/>
            <person name="Tulloss R.E."/>
            <person name="Uehling J."/>
            <person name="Grigoriev I.V."/>
            <person name="Vagvolgyi C."/>
            <person name="Papp T."/>
            <person name="Martin F.M."/>
            <person name="Miettinen O."/>
            <person name="Hibbett D.S."/>
            <person name="Nagy L.G."/>
        </authorList>
    </citation>
    <scope>NUCLEOTIDE SEQUENCE [LARGE SCALE GENOMIC DNA]</scope>
    <source>
        <strain evidence="1 2">NL-1719</strain>
    </source>
</reference>
<dbReference type="EMBL" id="ML208505">
    <property type="protein sequence ID" value="TFK63781.1"/>
    <property type="molecule type" value="Genomic_DNA"/>
</dbReference>
<organism evidence="1 2">
    <name type="scientific">Pluteus cervinus</name>
    <dbReference type="NCBI Taxonomy" id="181527"/>
    <lineage>
        <taxon>Eukaryota</taxon>
        <taxon>Fungi</taxon>
        <taxon>Dikarya</taxon>
        <taxon>Basidiomycota</taxon>
        <taxon>Agaricomycotina</taxon>
        <taxon>Agaricomycetes</taxon>
        <taxon>Agaricomycetidae</taxon>
        <taxon>Agaricales</taxon>
        <taxon>Pluteineae</taxon>
        <taxon>Pluteaceae</taxon>
        <taxon>Pluteus</taxon>
    </lineage>
</organism>
<accession>A0ACD3AE07</accession>
<name>A0ACD3AE07_9AGAR</name>
<evidence type="ECO:0000313" key="1">
    <source>
        <dbReference type="EMBL" id="TFK63781.1"/>
    </source>
</evidence>
<protein>
    <submittedName>
        <fullName evidence="1">Uncharacterized protein</fullName>
    </submittedName>
</protein>
<gene>
    <name evidence="1" type="ORF">BDN72DRAFT_301111</name>
</gene>
<proteinExistence type="predicted"/>
<dbReference type="Proteomes" id="UP000308600">
    <property type="component" value="Unassembled WGS sequence"/>
</dbReference>
<keyword evidence="2" id="KW-1185">Reference proteome</keyword>
<evidence type="ECO:0000313" key="2">
    <source>
        <dbReference type="Proteomes" id="UP000308600"/>
    </source>
</evidence>
<sequence>MGTHSISWVRLLITAAQLQENSFKHQGAHSCKASAWDELKIMGTAGTISWRTSSISVLQVAQSVRSLVPDRVSRFRCQAL</sequence>